<keyword evidence="3" id="KW-1185">Reference proteome</keyword>
<gene>
    <name evidence="2" type="ORF">H4R20_006636</name>
</gene>
<evidence type="ECO:0000313" key="3">
    <source>
        <dbReference type="Proteomes" id="UP001140094"/>
    </source>
</evidence>
<organism evidence="2 3">
    <name type="scientific">Coemansia guatemalensis</name>
    <dbReference type="NCBI Taxonomy" id="2761395"/>
    <lineage>
        <taxon>Eukaryota</taxon>
        <taxon>Fungi</taxon>
        <taxon>Fungi incertae sedis</taxon>
        <taxon>Zoopagomycota</taxon>
        <taxon>Kickxellomycotina</taxon>
        <taxon>Kickxellomycetes</taxon>
        <taxon>Kickxellales</taxon>
        <taxon>Kickxellaceae</taxon>
        <taxon>Coemansia</taxon>
    </lineage>
</organism>
<dbReference type="AlphaFoldDB" id="A0A9W8HMG0"/>
<proteinExistence type="predicted"/>
<dbReference type="Proteomes" id="UP001140094">
    <property type="component" value="Unassembled WGS sequence"/>
</dbReference>
<reference evidence="2" key="1">
    <citation type="submission" date="2022-07" db="EMBL/GenBank/DDBJ databases">
        <title>Phylogenomic reconstructions and comparative analyses of Kickxellomycotina fungi.</title>
        <authorList>
            <person name="Reynolds N.K."/>
            <person name="Stajich J.E."/>
            <person name="Barry K."/>
            <person name="Grigoriev I.V."/>
            <person name="Crous P."/>
            <person name="Smith M.E."/>
        </authorList>
    </citation>
    <scope>NUCLEOTIDE SEQUENCE</scope>
    <source>
        <strain evidence="2">NRRL 1565</strain>
    </source>
</reference>
<name>A0A9W8HMG0_9FUNG</name>
<evidence type="ECO:0000313" key="2">
    <source>
        <dbReference type="EMBL" id="KAJ2793124.1"/>
    </source>
</evidence>
<protein>
    <submittedName>
        <fullName evidence="2">Uncharacterized protein</fullName>
    </submittedName>
</protein>
<evidence type="ECO:0000256" key="1">
    <source>
        <dbReference type="SAM" id="MobiDB-lite"/>
    </source>
</evidence>
<sequence>MGYIYPKRAPSTSESPKRPVKRLRSTKRRRPVKCRRKDKRKKLERVASSTEAVTKTAVMPQLPPVPALPCGFPLPPSGYELLFKAWGDKWRETHGAANACGDLQIRLLEFIEATKMAQDMVVMTQHTTVEIQRRAIDKISQAIDKLQDKLYEVKIDIAAGNKDADPSCVGRLNDLISELNKRLYAKRLDEILCTIQELLEG</sequence>
<dbReference type="OrthoDB" id="10562631at2759"/>
<dbReference type="EMBL" id="JANBUO010003017">
    <property type="protein sequence ID" value="KAJ2793124.1"/>
    <property type="molecule type" value="Genomic_DNA"/>
</dbReference>
<feature type="region of interest" description="Disordered" evidence="1">
    <location>
        <begin position="1"/>
        <end position="48"/>
    </location>
</feature>
<feature type="compositionally biased region" description="Basic residues" evidence="1">
    <location>
        <begin position="18"/>
        <end position="43"/>
    </location>
</feature>
<comment type="caution">
    <text evidence="2">The sequence shown here is derived from an EMBL/GenBank/DDBJ whole genome shotgun (WGS) entry which is preliminary data.</text>
</comment>
<accession>A0A9W8HMG0</accession>